<evidence type="ECO:0000313" key="2">
    <source>
        <dbReference type="Proteomes" id="UP001050975"/>
    </source>
</evidence>
<keyword evidence="2" id="KW-1185">Reference proteome</keyword>
<evidence type="ECO:0000313" key="1">
    <source>
        <dbReference type="EMBL" id="GET38188.1"/>
    </source>
</evidence>
<protein>
    <submittedName>
        <fullName evidence="1">Uncharacterized protein</fullName>
    </submittedName>
</protein>
<dbReference type="EMBL" id="BLAY01000040">
    <property type="protein sequence ID" value="GET38188.1"/>
    <property type="molecule type" value="Genomic_DNA"/>
</dbReference>
<organism evidence="1 2">
    <name type="scientific">Microseira wollei NIES-4236</name>
    <dbReference type="NCBI Taxonomy" id="2530354"/>
    <lineage>
        <taxon>Bacteria</taxon>
        <taxon>Bacillati</taxon>
        <taxon>Cyanobacteriota</taxon>
        <taxon>Cyanophyceae</taxon>
        <taxon>Oscillatoriophycideae</taxon>
        <taxon>Aerosakkonematales</taxon>
        <taxon>Aerosakkonemataceae</taxon>
        <taxon>Microseira</taxon>
    </lineage>
</organism>
<reference evidence="1" key="1">
    <citation type="submission" date="2019-10" db="EMBL/GenBank/DDBJ databases">
        <title>Draft genome sequece of Microseira wollei NIES-4236.</title>
        <authorList>
            <person name="Yamaguchi H."/>
            <person name="Suzuki S."/>
            <person name="Kawachi M."/>
        </authorList>
    </citation>
    <scope>NUCLEOTIDE SEQUENCE</scope>
    <source>
        <strain evidence="1">NIES-4236</strain>
    </source>
</reference>
<dbReference type="Proteomes" id="UP001050975">
    <property type="component" value="Unassembled WGS sequence"/>
</dbReference>
<sequence>MTITKIKFSTPVAVEGYNQEQITFTKEVARDDNIPNVIIPAKFGTKSEKIVQELM</sequence>
<dbReference type="AlphaFoldDB" id="A0AAV3X9X8"/>
<accession>A0AAV3X9X8</accession>
<comment type="caution">
    <text evidence="1">The sequence shown here is derived from an EMBL/GenBank/DDBJ whole genome shotgun (WGS) entry which is preliminary data.</text>
</comment>
<dbReference type="RefSeq" id="WP_226580942.1">
    <property type="nucleotide sequence ID" value="NZ_BLAY01000040.1"/>
</dbReference>
<name>A0AAV3X9X8_9CYAN</name>
<gene>
    <name evidence="1" type="ORF">MiSe_29420</name>
</gene>
<proteinExistence type="predicted"/>